<feature type="domain" description="Novel STAND NTPase 3" evidence="7">
    <location>
        <begin position="237"/>
        <end position="387"/>
    </location>
</feature>
<dbReference type="Gene3D" id="1.20.120.140">
    <property type="entry name" value="Signal recognition particle SRP54, nucleotide-binding domain"/>
    <property type="match status" value="1"/>
</dbReference>
<keyword evidence="5" id="KW-0812">Transmembrane</keyword>
<dbReference type="RefSeq" id="XP_022308558.1">
    <property type="nucleotide sequence ID" value="XM_022452850.1"/>
</dbReference>
<name>A0A8B8BYU4_CRAVI</name>
<dbReference type="InterPro" id="IPR002110">
    <property type="entry name" value="Ankyrin_rpt"/>
</dbReference>
<evidence type="ECO:0000256" key="5">
    <source>
        <dbReference type="SAM" id="Phobius"/>
    </source>
</evidence>
<feature type="transmembrane region" description="Helical" evidence="5">
    <location>
        <begin position="1143"/>
        <end position="1161"/>
    </location>
</feature>
<feature type="transmembrane region" description="Helical" evidence="5">
    <location>
        <begin position="1333"/>
        <end position="1357"/>
    </location>
</feature>
<dbReference type="PANTHER" id="PTHR24198">
    <property type="entry name" value="ANKYRIN REPEAT AND PROTEIN KINASE DOMAIN-CONTAINING PROTEIN"/>
    <property type="match status" value="1"/>
</dbReference>
<dbReference type="InterPro" id="IPR042101">
    <property type="entry name" value="SRP54_N_sf"/>
</dbReference>
<feature type="repeat" description="ANK" evidence="3">
    <location>
        <begin position="704"/>
        <end position="731"/>
    </location>
</feature>
<dbReference type="SMART" id="SM00248">
    <property type="entry name" value="ANK"/>
    <property type="match status" value="7"/>
</dbReference>
<feature type="coiled-coil region" evidence="4">
    <location>
        <begin position="189"/>
        <end position="223"/>
    </location>
</feature>
<dbReference type="Proteomes" id="UP000694844">
    <property type="component" value="Chromosome 9"/>
</dbReference>
<evidence type="ECO:0000256" key="3">
    <source>
        <dbReference type="PROSITE-ProRule" id="PRU00023"/>
    </source>
</evidence>
<evidence type="ECO:0000313" key="8">
    <source>
        <dbReference type="Proteomes" id="UP000694844"/>
    </source>
</evidence>
<evidence type="ECO:0000256" key="2">
    <source>
        <dbReference type="ARBA" id="ARBA00023043"/>
    </source>
</evidence>
<dbReference type="KEGG" id="cvn:111114515"/>
<dbReference type="SUPFAM" id="SSF48403">
    <property type="entry name" value="Ankyrin repeat"/>
    <property type="match status" value="2"/>
</dbReference>
<keyword evidence="1" id="KW-0677">Repeat</keyword>
<dbReference type="InterPro" id="IPR049050">
    <property type="entry name" value="nSTAND3"/>
</dbReference>
<dbReference type="Gene3D" id="3.40.50.300">
    <property type="entry name" value="P-loop containing nucleotide triphosphate hydrolases"/>
    <property type="match status" value="1"/>
</dbReference>
<dbReference type="OrthoDB" id="6122878at2759"/>
<organism evidence="8 9">
    <name type="scientific">Crassostrea virginica</name>
    <name type="common">Eastern oyster</name>
    <dbReference type="NCBI Taxonomy" id="6565"/>
    <lineage>
        <taxon>Eukaryota</taxon>
        <taxon>Metazoa</taxon>
        <taxon>Spiralia</taxon>
        <taxon>Lophotrochozoa</taxon>
        <taxon>Mollusca</taxon>
        <taxon>Bivalvia</taxon>
        <taxon>Autobranchia</taxon>
        <taxon>Pteriomorphia</taxon>
        <taxon>Ostreida</taxon>
        <taxon>Ostreoidea</taxon>
        <taxon>Ostreidae</taxon>
        <taxon>Crassostrea</taxon>
    </lineage>
</organism>
<accession>A0A8B8BYU4</accession>
<evidence type="ECO:0000313" key="10">
    <source>
        <dbReference type="RefSeq" id="XP_022308559.1"/>
    </source>
</evidence>
<protein>
    <submittedName>
        <fullName evidence="9 10">Uncharacterized protein LOC111114515</fullName>
    </submittedName>
</protein>
<evidence type="ECO:0000256" key="1">
    <source>
        <dbReference type="ARBA" id="ARBA00022737"/>
    </source>
</evidence>
<dbReference type="PROSITE" id="PS50088">
    <property type="entry name" value="ANK_REPEAT"/>
    <property type="match status" value="4"/>
</dbReference>
<dbReference type="Pfam" id="PF00023">
    <property type="entry name" value="Ank"/>
    <property type="match status" value="1"/>
</dbReference>
<feature type="repeat" description="ANK" evidence="3">
    <location>
        <begin position="732"/>
        <end position="764"/>
    </location>
</feature>
<feature type="transmembrane region" description="Helical" evidence="5">
    <location>
        <begin position="1378"/>
        <end position="1400"/>
    </location>
</feature>
<dbReference type="PANTHER" id="PTHR24198:SF193">
    <property type="match status" value="1"/>
</dbReference>
<dbReference type="PROSITE" id="PS50297">
    <property type="entry name" value="ANK_REP_REGION"/>
    <property type="match status" value="3"/>
</dbReference>
<keyword evidence="2 3" id="KW-0040">ANK repeat</keyword>
<feature type="repeat" description="ANK" evidence="3">
    <location>
        <begin position="799"/>
        <end position="826"/>
    </location>
</feature>
<keyword evidence="5" id="KW-1133">Transmembrane helix</keyword>
<dbReference type="InterPro" id="IPR041249">
    <property type="entry name" value="HEPN_DZIP3"/>
</dbReference>
<evidence type="ECO:0000256" key="4">
    <source>
        <dbReference type="SAM" id="Coils"/>
    </source>
</evidence>
<sequence>MAGCNSKLSPKEINYLRLDTMIKKVATPTVLKVFNASIPPNDLANVLNSNASIIQESLKKRVINTDQLDILVRVPGVRFTFQSKLPHQKDTSSEDFDITLMICILRSLNMVPAPSKGWNTFPPTEDNTLGANLTRIKILRNTLAHLSKMRLNGKSYKRMSTVLRKALSEISKGETDSIVREIESFDFGTSDKDELIRNIQQQIRELKEDLKFHRNLKENASSVLNLWENELKIVYRTRGTLEVLNKIRTNSVVMIIGNSGSGKTTAMKYASLQLQEEGYEIVLISSPSDIPSHRNNDRNQLFIIDDILGKYRVDINAFEAWKRLQDRISVVFKHSGAKLLVTLRRQLYQTISHISSSTFFESKVVDLDSKNLALSGDEKIGMLEHYLDNRNLSNSISMDEKVEICACNIAFPLLCNIFSSSQDFFQQKAIFFLSPSVVFKEELGRLEKENKEVYCVLVLLMIFSDEELESIFDIECDIDRTNIYLLILRACGVIENIPRKSLHEYLQSLCGTFVEPTNHFRFVHDTLEETLANHFGSKYPDVMIKSCKLEFIRDRVRINMLPTDDENVLVLKFSSFNVLSERILKEIRNGKFRDVILSEPMQDRKFIDHFISYATKRNISVGQLGNLSCMENVLSSQTDLANGVRRTTLAKRFSLFEILQSKKKCFIHWIAAMGCLPLFETFFGRQKSKLRQVYENHTVVADLLHLAILGENIEVAELLIKNGGNLNSYDEYGITLLCKTAGTNRCDIAELLIDHGADVNQPDDVMGWTPCFVASWFNEVEMLKLLISKGADVNVMDPFGKMPLSVAVLKNNEQIVSVLLNYGAQIYDEFVAFNLRLASPSNYTFVLGIALANKNQRIVDLLTAFLKSRNTITVAIPTLAENSIIIPKMLDIFINEIKREKSTSALWNDFLAASESVRGNDSSKLVHLFDKSHTIIRYSVSRGKLIIDGNRKKILATFNQNYLRFSLLHIAAVCDNVNAAKLLTKYGANPLQKDSLGRTSLHLANSSAMLEVLLSTKSTREVSSKVSRRMDIKYYLTFKFIPALFKSFACSSADTNINITDNKGNTPLHSILIRISDIDRCLDAAETLVNKGAATDIRCSRGNLPIDIFRAGSLKFDERVEERGERLLGGNVTDCYIKKEKQFLAISICVITLFYILIYTKNATNMCIETKSNKEWIRVKWYVSYTQIIIILIMHWVFEILNFILHIGTLRGFEVKPIWSMLHSEHMLVTFLRNMSVFVIIFRGFCNLLNQSFPTDVFFNIYCTFLCFYFLVIDYPNPIRSMFRKYHFLRISAIKIITVFYLIFWILCFMIFYEQSKEDINRGTDKDDDSWIYLTYIIALKIVLFFLYEALLVCRLISPLLKILFNPCLWHLFDCANAMLFFIKLFFVIDILSVPITMVWCSFSQ</sequence>
<gene>
    <name evidence="9 10" type="primary">LOC111114515</name>
</gene>
<dbReference type="Pfam" id="PF12796">
    <property type="entry name" value="Ank_2"/>
    <property type="match status" value="1"/>
</dbReference>
<dbReference type="RefSeq" id="XP_022308559.1">
    <property type="nucleotide sequence ID" value="XM_022452851.1"/>
</dbReference>
<keyword evidence="8" id="KW-1185">Reference proteome</keyword>
<reference evidence="9 10" key="1">
    <citation type="submission" date="2025-04" db="UniProtKB">
        <authorList>
            <consortium name="RefSeq"/>
        </authorList>
    </citation>
    <scope>IDENTIFICATION</scope>
    <source>
        <tissue evidence="9 10">Whole sample</tissue>
    </source>
</reference>
<dbReference type="InterPro" id="IPR027417">
    <property type="entry name" value="P-loop_NTPase"/>
</dbReference>
<dbReference type="SUPFAM" id="SSF52540">
    <property type="entry name" value="P-loop containing nucleoside triphosphate hydrolases"/>
    <property type="match status" value="2"/>
</dbReference>
<evidence type="ECO:0000259" key="6">
    <source>
        <dbReference type="Pfam" id="PF18738"/>
    </source>
</evidence>
<keyword evidence="4" id="KW-0175">Coiled coil</keyword>
<dbReference type="Pfam" id="PF18738">
    <property type="entry name" value="HEPN_DZIP3"/>
    <property type="match status" value="1"/>
</dbReference>
<feature type="transmembrane region" description="Helical" evidence="5">
    <location>
        <begin position="1181"/>
        <end position="1205"/>
    </location>
</feature>
<dbReference type="InterPro" id="IPR036770">
    <property type="entry name" value="Ankyrin_rpt-contain_sf"/>
</dbReference>
<feature type="repeat" description="ANK" evidence="3">
    <location>
        <begin position="766"/>
        <end position="798"/>
    </location>
</feature>
<dbReference type="Pfam" id="PF20720">
    <property type="entry name" value="nSTAND3"/>
    <property type="match status" value="1"/>
</dbReference>
<feature type="transmembrane region" description="Helical" evidence="5">
    <location>
        <begin position="1288"/>
        <end position="1313"/>
    </location>
</feature>
<dbReference type="GeneID" id="111114515"/>
<feature type="transmembrane region" description="Helical" evidence="5">
    <location>
        <begin position="1257"/>
        <end position="1276"/>
    </location>
</feature>
<dbReference type="Gene3D" id="1.25.40.20">
    <property type="entry name" value="Ankyrin repeat-containing domain"/>
    <property type="match status" value="3"/>
</dbReference>
<evidence type="ECO:0000313" key="9">
    <source>
        <dbReference type="RefSeq" id="XP_022308558.1"/>
    </source>
</evidence>
<proteinExistence type="predicted"/>
<evidence type="ECO:0000259" key="7">
    <source>
        <dbReference type="Pfam" id="PF20720"/>
    </source>
</evidence>
<feature type="domain" description="DZIP3-like HEPN" evidence="6">
    <location>
        <begin position="40"/>
        <end position="177"/>
    </location>
</feature>
<keyword evidence="5" id="KW-0472">Membrane</keyword>